<dbReference type="EMBL" id="LR792122">
    <property type="protein sequence ID" value="CAB3267984.1"/>
    <property type="molecule type" value="mRNA"/>
</dbReference>
<feature type="region of interest" description="Disordered" evidence="8">
    <location>
        <begin position="874"/>
        <end position="913"/>
    </location>
</feature>
<dbReference type="PROSITE" id="PS50157">
    <property type="entry name" value="ZINC_FINGER_C2H2_2"/>
    <property type="match status" value="5"/>
</dbReference>
<dbReference type="PROSITE" id="PS00028">
    <property type="entry name" value="ZINC_FINGER_C2H2_1"/>
    <property type="match status" value="5"/>
</dbReference>
<evidence type="ECO:0000256" key="6">
    <source>
        <dbReference type="ARBA" id="ARBA00023242"/>
    </source>
</evidence>
<feature type="region of interest" description="Disordered" evidence="8">
    <location>
        <begin position="1373"/>
        <end position="1471"/>
    </location>
</feature>
<feature type="region of interest" description="Disordered" evidence="8">
    <location>
        <begin position="599"/>
        <end position="640"/>
    </location>
</feature>
<sequence length="2065" mass="229886">MIFNMEISRAKQVLNADPEAESSHETFPADSTVKTTDCTDANDEVLQSAEAVLDNQAANPETAKKKKRVKINIPKERTQSGANKNNNNTAPLAKIKLVRHKRKPSRYQDCLFDIPTKLMNINRTVPAEVFRECHKRTPKILKSKSTEKLRNQRLPSPPSVQTAVFCAESAGGAVTFDEEGNFRFKVCKEHTIRSKLGGVTSYRCDICDMLFPRSFSLSRHYERLHINPRFIRNKGKKDQEIISKLTQPNGQESSKDNKKGDSEKGIEENATTASDRSTSDSEIPAEIVNSAESDETGDKDASFYLFACKLCSRQKIFFTRKEELRRHHQAKHGNLVRKMLNVFKCDSCERSYPTRHELRRHQRSHSGERPYACRFCAKRFPTSTNARRHERTHTGDRPHLCKVCKKGFIQKTDMVKHLRSVHKMKVTKTKAERAVRMKRKVKSLSEAISTSAPALPKAPTQTATSVKRVRDKTNEFEENIDFAAYLKLDQFEKGSLMGGQSVVESTGVNNRNIGATSTQERGSERAAKGSMDDPMILNSSETLGVDGKPRRGHKCTECPKSFTSQVNLRRHFRLKHERNQVVRAAMPVSMVVEKFKIQDEEEGKDEENKKLTVVDDEINKGASPHKTKEKKNEQLDNQQPMMNPITAGAMESTIDSKLPSSSVAITPSFLPNSSPSVNVVSVTKNLSPRKIGGKQHGSKLSSILQRLSNRQDSALKTVSAQPTGETKQQATAVDDAQRRNNKRKLPVPSQRGDPFPEPAHSRGPNLVHESDLFPMPEKGVSSLLIAKAANSLRSPHRQQTAREVRKIRARTFHPYYQAAAPVMSPKEHSHKISPRKTKYSMPEAIPNYFVTFSSTPTRDTANADVTYTVAHPKRHSIPSTHQVGLRSSQSIVLQKPSSSYRKRSSHSRPHISPVVSEKVRGALYKTAHIPRPEPTGPTVNLDYKCTNPDVNPLNLKVSSGSKRPREKTAKESDSPLDLRHPSKKHTHDYIVTDNGALDFSKKTRESLQDGPSELERSDLPLALTKSTSCLHPAKQARLQENLSVFKSVSGPSNQKTLQKLDAPSCVAPTMSMNLPLKFHDVKFHKGRQVDGAGTAGRPMSLRRINRSQRPRSHQGDQFTASPHLSDSRFNPYSGMSSRMHQNSPQQKRQPPQYLEQRRYSDDGFVPIVSTPSGSNQPPSVDVIREQLISTRNKGVTGNTSYLNSNFGRQPPRYPTHRPSVQYPIYKTDQPPKQPVSHSAVEIPARRTSLESLNHLPGSTSKVSTSKQESGRHNKSRLTSWDLDRDVMTRCIQKAQYQLKMQAIADARQQRGQLSSIPTHPSQTRTFQRGNVNVAHNSPLVDASPLNEARSTNMASTLHNINDHQLLTRDGTYMRHESNDSTSDGIELLPGANKDCPGIRQRVSSRNELTMTPGFDTNGEDSSRDGDETDRIAPLKSSPQSLQPTQPLSPKEDPPTDHPNNVKHGDLVHSNKTCTDYNEKSEVSVQESVSNISLDLQKPDDGFGDKMISEEDITDPVGNIRAQETTEDVDMMNSPTKDEATFSSNTCKIFTPQHTATSPSGIKETNLSTESGVSGDCQLRETNLSKLDSAPSKCENESPVTLSSTHKDPLEKALEKSEPVEVMESSRKFVQKLKLRAVKSQDGASKTQWTLVGNGQNVLEKVPEEKAIQDLPVDPKPLKNTNEKPKTATPSRQKLHAMAVSPRRRSKAGEKSTPNPPPVPESVVQKESTETNKEKNLDDVMKHNEAPLDKSPHAAEISKIVEAKKKVEQKCKAVDEPAANEPVESPICNFVVLLDREAVHNAVLALQTEQQVRRALRHEKNLLLKSKRDENPIGETPTDEDTVKTDKTKEKTEAVECIGKNVDIKSDGEQSKESGSTVALANSSYVRRSAKQINTNNKVEIVPVVKDHTYVKQDRNADKEIKKRGEKKKQKVTKSGIATSRKMSAASARRAKNKRIVRTRSVGVAQKKVGPSKAASNVVKTSVVKHIPPTNPTTVVIKADFVLKVQTSSALVPKAQPRKIDLSKILPPVSVHTKRSVPVLSGRSSGGNLSNKRRSIRKYSKDFLPK</sequence>
<dbReference type="FunFam" id="3.30.160.60:FF:002343">
    <property type="entry name" value="Zinc finger protein 33A"/>
    <property type="match status" value="1"/>
</dbReference>
<dbReference type="InterPro" id="IPR013087">
    <property type="entry name" value="Znf_C2H2_type"/>
</dbReference>
<feature type="region of interest" description="Disordered" evidence="8">
    <location>
        <begin position="1920"/>
        <end position="1952"/>
    </location>
</feature>
<feature type="region of interest" description="Disordered" evidence="8">
    <location>
        <begin position="2031"/>
        <end position="2065"/>
    </location>
</feature>
<accession>A0A6F9DX10</accession>
<evidence type="ECO:0000313" key="10">
    <source>
        <dbReference type="EMBL" id="CAB3267984.1"/>
    </source>
</evidence>
<feature type="region of interest" description="Disordered" evidence="8">
    <location>
        <begin position="1827"/>
        <end position="1847"/>
    </location>
</feature>
<protein>
    <submittedName>
        <fullName evidence="10">Zinc finger protein 271</fullName>
    </submittedName>
</protein>
<feature type="compositionally biased region" description="Polar residues" evidence="8">
    <location>
        <begin position="714"/>
        <end position="731"/>
    </location>
</feature>
<feature type="compositionally biased region" description="Basic residues" evidence="8">
    <location>
        <begin position="1103"/>
        <end position="1112"/>
    </location>
</feature>
<feature type="region of interest" description="Disordered" evidence="8">
    <location>
        <begin position="509"/>
        <end position="556"/>
    </location>
</feature>
<feature type="compositionally biased region" description="Polar residues" evidence="8">
    <location>
        <begin position="877"/>
        <end position="892"/>
    </location>
</feature>
<feature type="compositionally biased region" description="Basic and acidic residues" evidence="8">
    <location>
        <begin position="1726"/>
        <end position="1752"/>
    </location>
</feature>
<feature type="domain" description="C2H2-type" evidence="9">
    <location>
        <begin position="202"/>
        <end position="230"/>
    </location>
</feature>
<keyword evidence="4 7" id="KW-0863">Zinc-finger</keyword>
<feature type="region of interest" description="Disordered" evidence="8">
    <location>
        <begin position="949"/>
        <end position="987"/>
    </location>
</feature>
<comment type="subcellular location">
    <subcellularLocation>
        <location evidence="1">Nucleus</location>
    </subcellularLocation>
</comment>
<dbReference type="SUPFAM" id="SSF57667">
    <property type="entry name" value="beta-beta-alpha zinc fingers"/>
    <property type="match status" value="2"/>
</dbReference>
<feature type="region of interest" description="Disordered" evidence="8">
    <location>
        <begin position="1088"/>
        <end position="1153"/>
    </location>
</feature>
<gene>
    <name evidence="10" type="primary">Znf271</name>
</gene>
<feature type="region of interest" description="Disordered" evidence="8">
    <location>
        <begin position="1194"/>
        <end position="1213"/>
    </location>
</feature>
<feature type="compositionally biased region" description="Polar residues" evidence="8">
    <location>
        <begin position="1115"/>
        <end position="1149"/>
    </location>
</feature>
<feature type="domain" description="C2H2-type" evidence="9">
    <location>
        <begin position="553"/>
        <end position="581"/>
    </location>
</feature>
<feature type="region of interest" description="Disordered" evidence="8">
    <location>
        <begin position="714"/>
        <end position="766"/>
    </location>
</feature>
<feature type="compositionally biased region" description="Polar residues" evidence="8">
    <location>
        <begin position="1194"/>
        <end position="1207"/>
    </location>
</feature>
<feature type="compositionally biased region" description="Polar residues" evidence="8">
    <location>
        <begin position="509"/>
        <end position="520"/>
    </location>
</feature>
<name>A0A6F9DX10_9ASCI</name>
<feature type="region of interest" description="Disordered" evidence="8">
    <location>
        <begin position="244"/>
        <end position="283"/>
    </location>
</feature>
<dbReference type="PANTHER" id="PTHR16515:SF66">
    <property type="entry name" value="C2H2-TYPE DOMAIN-CONTAINING PROTEIN"/>
    <property type="match status" value="1"/>
</dbReference>
<feature type="compositionally biased region" description="Basic residues" evidence="8">
    <location>
        <begin position="900"/>
        <end position="909"/>
    </location>
</feature>
<dbReference type="GO" id="GO:0005634">
    <property type="term" value="C:nucleus"/>
    <property type="evidence" value="ECO:0007669"/>
    <property type="project" value="UniProtKB-SubCell"/>
</dbReference>
<evidence type="ECO:0000256" key="3">
    <source>
        <dbReference type="ARBA" id="ARBA00022737"/>
    </source>
</evidence>
<feature type="domain" description="C2H2-type" evidence="9">
    <location>
        <begin position="399"/>
        <end position="427"/>
    </location>
</feature>
<feature type="compositionally biased region" description="Polar residues" evidence="8">
    <location>
        <begin position="1550"/>
        <end position="1571"/>
    </location>
</feature>
<feature type="compositionally biased region" description="Low complexity" evidence="8">
    <location>
        <begin position="1433"/>
        <end position="1448"/>
    </location>
</feature>
<dbReference type="PANTHER" id="PTHR16515">
    <property type="entry name" value="PR DOMAIN ZINC FINGER PROTEIN"/>
    <property type="match status" value="1"/>
</dbReference>
<feature type="region of interest" description="Disordered" evidence="8">
    <location>
        <begin position="1587"/>
        <end position="1618"/>
    </location>
</feature>
<evidence type="ECO:0000256" key="5">
    <source>
        <dbReference type="ARBA" id="ARBA00022833"/>
    </source>
</evidence>
<dbReference type="GO" id="GO:0010468">
    <property type="term" value="P:regulation of gene expression"/>
    <property type="evidence" value="ECO:0007669"/>
    <property type="project" value="TreeGrafter"/>
</dbReference>
<feature type="compositionally biased region" description="Polar residues" evidence="8">
    <location>
        <begin position="1256"/>
        <end position="1267"/>
    </location>
</feature>
<dbReference type="GO" id="GO:0008270">
    <property type="term" value="F:zinc ion binding"/>
    <property type="evidence" value="ECO:0007669"/>
    <property type="project" value="UniProtKB-KW"/>
</dbReference>
<dbReference type="Pfam" id="PF00096">
    <property type="entry name" value="zf-C2H2"/>
    <property type="match status" value="2"/>
</dbReference>
<evidence type="ECO:0000256" key="7">
    <source>
        <dbReference type="PROSITE-ProRule" id="PRU00042"/>
    </source>
</evidence>
<feature type="compositionally biased region" description="Basic and acidic residues" evidence="8">
    <location>
        <begin position="1420"/>
        <end position="1432"/>
    </location>
</feature>
<dbReference type="Gene3D" id="3.30.160.60">
    <property type="entry name" value="Classic Zinc Finger"/>
    <property type="match status" value="4"/>
</dbReference>
<feature type="region of interest" description="Disordered" evidence="8">
    <location>
        <begin position="14"/>
        <end position="36"/>
    </location>
</feature>
<evidence type="ECO:0000256" key="8">
    <source>
        <dbReference type="SAM" id="MobiDB-lite"/>
    </source>
</evidence>
<evidence type="ECO:0000256" key="2">
    <source>
        <dbReference type="ARBA" id="ARBA00022723"/>
    </source>
</evidence>
<feature type="compositionally biased region" description="Basic and acidic residues" evidence="8">
    <location>
        <begin position="966"/>
        <end position="980"/>
    </location>
</feature>
<keyword evidence="5" id="KW-0862">Zinc</keyword>
<keyword evidence="3" id="KW-0677">Repeat</keyword>
<evidence type="ECO:0000259" key="9">
    <source>
        <dbReference type="PROSITE" id="PS50157"/>
    </source>
</evidence>
<feature type="compositionally biased region" description="Low complexity" evidence="8">
    <location>
        <begin position="2039"/>
        <end position="2049"/>
    </location>
</feature>
<dbReference type="SMART" id="SM00355">
    <property type="entry name" value="ZnF_C2H2"/>
    <property type="match status" value="6"/>
</dbReference>
<feature type="compositionally biased region" description="Basic and acidic residues" evidence="8">
    <location>
        <begin position="521"/>
        <end position="531"/>
    </location>
</feature>
<feature type="compositionally biased region" description="Basic and acidic residues" evidence="8">
    <location>
        <begin position="606"/>
        <end position="619"/>
    </location>
</feature>
<feature type="region of interest" description="Disordered" evidence="8">
    <location>
        <begin position="1248"/>
        <end position="1277"/>
    </location>
</feature>
<evidence type="ECO:0000256" key="1">
    <source>
        <dbReference type="ARBA" id="ARBA00004123"/>
    </source>
</evidence>
<dbReference type="InterPro" id="IPR036236">
    <property type="entry name" value="Znf_C2H2_sf"/>
</dbReference>
<dbReference type="InterPro" id="IPR050331">
    <property type="entry name" value="Zinc_finger"/>
</dbReference>
<proteinExistence type="evidence at transcript level"/>
<feature type="domain" description="C2H2-type" evidence="9">
    <location>
        <begin position="343"/>
        <end position="370"/>
    </location>
</feature>
<feature type="region of interest" description="Disordered" evidence="8">
    <location>
        <begin position="1661"/>
        <end position="1754"/>
    </location>
</feature>
<feature type="compositionally biased region" description="Basic and acidic residues" evidence="8">
    <location>
        <begin position="1604"/>
        <end position="1618"/>
    </location>
</feature>
<feature type="domain" description="C2H2-type" evidence="9">
    <location>
        <begin position="371"/>
        <end position="398"/>
    </location>
</feature>
<keyword evidence="2" id="KW-0479">Metal-binding</keyword>
<evidence type="ECO:0000256" key="4">
    <source>
        <dbReference type="ARBA" id="ARBA00022771"/>
    </source>
</evidence>
<reference evidence="10" key="1">
    <citation type="submission" date="2020-04" db="EMBL/GenBank/DDBJ databases">
        <authorList>
            <person name="Neveu A P."/>
        </authorList>
    </citation>
    <scope>NUCLEOTIDE SEQUENCE</scope>
    <source>
        <tissue evidence="10">Whole embryo</tissue>
    </source>
</reference>
<organism evidence="10">
    <name type="scientific">Phallusia mammillata</name>
    <dbReference type="NCBI Taxonomy" id="59560"/>
    <lineage>
        <taxon>Eukaryota</taxon>
        <taxon>Metazoa</taxon>
        <taxon>Chordata</taxon>
        <taxon>Tunicata</taxon>
        <taxon>Ascidiacea</taxon>
        <taxon>Phlebobranchia</taxon>
        <taxon>Ascidiidae</taxon>
        <taxon>Phallusia</taxon>
    </lineage>
</organism>
<feature type="compositionally biased region" description="Basic and acidic residues" evidence="8">
    <location>
        <begin position="253"/>
        <end position="267"/>
    </location>
</feature>
<feature type="region of interest" description="Disordered" evidence="8">
    <location>
        <begin position="1550"/>
        <end position="1573"/>
    </location>
</feature>
<keyword evidence="6" id="KW-0539">Nucleus</keyword>